<feature type="transmembrane region" description="Helical" evidence="7">
    <location>
        <begin position="67"/>
        <end position="100"/>
    </location>
</feature>
<keyword evidence="9" id="KW-1185">Reference proteome</keyword>
<keyword evidence="3" id="KW-1003">Cell membrane</keyword>
<evidence type="ECO:0000256" key="6">
    <source>
        <dbReference type="ARBA" id="ARBA00023136"/>
    </source>
</evidence>
<keyword evidence="8" id="KW-0969">Cilium</keyword>
<evidence type="ECO:0000256" key="1">
    <source>
        <dbReference type="ARBA" id="ARBA00004651"/>
    </source>
</evidence>
<keyword evidence="5 7" id="KW-1133">Transmembrane helix</keyword>
<comment type="subcellular location">
    <subcellularLocation>
        <location evidence="1">Cell membrane</location>
        <topology evidence="1">Multi-pass membrane protein</topology>
    </subcellularLocation>
</comment>
<dbReference type="PANTHER" id="PTHR30065">
    <property type="entry name" value="FLAGELLAR BIOSYNTHETIC PROTEIN FLIR"/>
    <property type="match status" value="1"/>
</dbReference>
<dbReference type="GO" id="GO:0006605">
    <property type="term" value="P:protein targeting"/>
    <property type="evidence" value="ECO:0007669"/>
    <property type="project" value="InterPro"/>
</dbReference>
<feature type="transmembrane region" description="Helical" evidence="7">
    <location>
        <begin position="120"/>
        <end position="141"/>
    </location>
</feature>
<keyword evidence="6 7" id="KW-0472">Membrane</keyword>
<evidence type="ECO:0000256" key="4">
    <source>
        <dbReference type="ARBA" id="ARBA00022692"/>
    </source>
</evidence>
<keyword evidence="4 7" id="KW-0812">Transmembrane</keyword>
<keyword evidence="8" id="KW-0282">Flagellum</keyword>
<evidence type="ECO:0000256" key="2">
    <source>
        <dbReference type="ARBA" id="ARBA00009772"/>
    </source>
</evidence>
<dbReference type="PRINTS" id="PR00953">
    <property type="entry name" value="TYPE3IMRPROT"/>
</dbReference>
<evidence type="ECO:0000256" key="5">
    <source>
        <dbReference type="ARBA" id="ARBA00022989"/>
    </source>
</evidence>
<dbReference type="EMBL" id="JXYS01000080">
    <property type="protein sequence ID" value="KJF16546.1"/>
    <property type="molecule type" value="Genomic_DNA"/>
</dbReference>
<evidence type="ECO:0000313" key="9">
    <source>
        <dbReference type="Proteomes" id="UP000032360"/>
    </source>
</evidence>
<gene>
    <name evidence="8" type="ORF">AXFE_26090</name>
</gene>
<dbReference type="GO" id="GO:0005886">
    <property type="term" value="C:plasma membrane"/>
    <property type="evidence" value="ECO:0007669"/>
    <property type="project" value="UniProtKB-SubCell"/>
</dbReference>
<dbReference type="RefSeq" id="WP_052606308.1">
    <property type="nucleotide sequence ID" value="NZ_JXYS01000080.1"/>
</dbReference>
<dbReference type="STRING" id="1280514.AXFE_26090"/>
<feature type="transmembrane region" description="Helical" evidence="7">
    <location>
        <begin position="33"/>
        <end position="55"/>
    </location>
</feature>
<dbReference type="AlphaFoldDB" id="A0A0D8HHJ5"/>
<evidence type="ECO:0000313" key="8">
    <source>
        <dbReference type="EMBL" id="KJF16546.1"/>
    </source>
</evidence>
<comment type="similarity">
    <text evidence="2">Belongs to the FliR/MopE/SpaR family.</text>
</comment>
<name>A0A0D8HHJ5_9ACTN</name>
<feature type="transmembrane region" description="Helical" evidence="7">
    <location>
        <begin position="174"/>
        <end position="196"/>
    </location>
</feature>
<organism evidence="8 9">
    <name type="scientific">Acidithrix ferrooxidans</name>
    <dbReference type="NCBI Taxonomy" id="1280514"/>
    <lineage>
        <taxon>Bacteria</taxon>
        <taxon>Bacillati</taxon>
        <taxon>Actinomycetota</taxon>
        <taxon>Acidimicrobiia</taxon>
        <taxon>Acidimicrobiales</taxon>
        <taxon>Acidimicrobiaceae</taxon>
        <taxon>Acidithrix</taxon>
    </lineage>
</organism>
<evidence type="ECO:0000256" key="7">
    <source>
        <dbReference type="SAM" id="Phobius"/>
    </source>
</evidence>
<sequence>MTLSEASLLLLLGALLRIGAFVAVAPPFSSQQIPVSVRVGLSLAMALPAAHLLAVPSGTFSNPNSTLIFLVVQVVLGLALGVLVNTLISAFSSAGFLSGLLGGFSPPPQLDPLSLNQNSGLGILYEMIALMLLFTSGAYLFILKGLFVSLKIAMPTHISSSAISQLVINNFSTFFGATLQIAAPIAAVAFTVQILLSILSKVSPSISIYALSFPIQILATILVVSLVISNLPGFVQLISGDSVTTMMNFMRLINGG</sequence>
<comment type="caution">
    <text evidence="8">The sequence shown here is derived from an EMBL/GenBank/DDBJ whole genome shotgun (WGS) entry which is preliminary data.</text>
</comment>
<proteinExistence type="inferred from homology"/>
<protein>
    <submittedName>
        <fullName evidence="8">Flagellar biosynthesis protein FliR</fullName>
    </submittedName>
</protein>
<dbReference type="OrthoDB" id="9807748at2"/>
<dbReference type="Pfam" id="PF01311">
    <property type="entry name" value="Bac_export_1"/>
    <property type="match status" value="1"/>
</dbReference>
<reference evidence="8 9" key="1">
    <citation type="submission" date="2015-01" db="EMBL/GenBank/DDBJ databases">
        <title>Draft genome of the acidophilic iron oxidizer Acidithrix ferrooxidans strain Py-F3.</title>
        <authorList>
            <person name="Poehlein A."/>
            <person name="Eisen S."/>
            <person name="Schloemann M."/>
            <person name="Johnson B.D."/>
            <person name="Daniel R."/>
            <person name="Muehling M."/>
        </authorList>
    </citation>
    <scope>NUCLEOTIDE SEQUENCE [LARGE SCALE GENOMIC DNA]</scope>
    <source>
        <strain evidence="8 9">Py-F3</strain>
    </source>
</reference>
<dbReference type="PANTHER" id="PTHR30065:SF1">
    <property type="entry name" value="SURFACE PRESENTATION OF ANTIGENS PROTEIN SPAR"/>
    <property type="match status" value="1"/>
</dbReference>
<evidence type="ECO:0000256" key="3">
    <source>
        <dbReference type="ARBA" id="ARBA00022475"/>
    </source>
</evidence>
<accession>A0A0D8HHJ5</accession>
<dbReference type="Proteomes" id="UP000032360">
    <property type="component" value="Unassembled WGS sequence"/>
</dbReference>
<dbReference type="InterPro" id="IPR002010">
    <property type="entry name" value="T3SS_IM_R"/>
</dbReference>
<keyword evidence="8" id="KW-0966">Cell projection</keyword>
<feature type="transmembrane region" description="Helical" evidence="7">
    <location>
        <begin position="208"/>
        <end position="228"/>
    </location>
</feature>